<dbReference type="InterPro" id="IPR000719">
    <property type="entry name" value="Prot_kinase_dom"/>
</dbReference>
<proteinExistence type="inferred from homology"/>
<dbReference type="Proteomes" id="UP000218231">
    <property type="component" value="Unassembled WGS sequence"/>
</dbReference>
<dbReference type="InterPro" id="IPR011009">
    <property type="entry name" value="Kinase-like_dom_sf"/>
</dbReference>
<dbReference type="InterPro" id="IPR008271">
    <property type="entry name" value="Ser/Thr_kinase_AS"/>
</dbReference>
<dbReference type="STRING" id="2018661.A0A2A2JRN8"/>
<dbReference type="SUPFAM" id="SSF56112">
    <property type="entry name" value="Protein kinase-like (PK-like)"/>
    <property type="match status" value="1"/>
</dbReference>
<dbReference type="GO" id="GO:0005524">
    <property type="term" value="F:ATP binding"/>
    <property type="evidence" value="ECO:0007669"/>
    <property type="project" value="UniProtKB-UniRule"/>
</dbReference>
<evidence type="ECO:0000256" key="6">
    <source>
        <dbReference type="ARBA" id="ARBA00037966"/>
    </source>
</evidence>
<keyword evidence="3 7" id="KW-0547">Nucleotide-binding</keyword>
<dbReference type="EMBL" id="LIAE01010268">
    <property type="protein sequence ID" value="PAV64239.1"/>
    <property type="molecule type" value="Genomic_DNA"/>
</dbReference>
<evidence type="ECO:0000256" key="7">
    <source>
        <dbReference type="PROSITE-ProRule" id="PRU10141"/>
    </source>
</evidence>
<accession>A0A2A2JRN8</accession>
<dbReference type="Gene3D" id="1.10.510.10">
    <property type="entry name" value="Transferase(Phosphotransferase) domain 1"/>
    <property type="match status" value="1"/>
</dbReference>
<evidence type="ECO:0000256" key="8">
    <source>
        <dbReference type="SAM" id="MobiDB-lite"/>
    </source>
</evidence>
<dbReference type="CDD" id="cd14134">
    <property type="entry name" value="PKc_CLK"/>
    <property type="match status" value="1"/>
</dbReference>
<comment type="similarity">
    <text evidence="6">Belongs to the protein kinase superfamily. CMGC Ser/Thr protein kinase family. Lammer subfamily.</text>
</comment>
<feature type="compositionally biased region" description="Basic and acidic residues" evidence="8">
    <location>
        <begin position="52"/>
        <end position="72"/>
    </location>
</feature>
<gene>
    <name evidence="10" type="ORF">WR25_12555</name>
</gene>
<dbReference type="PANTHER" id="PTHR45646:SF11">
    <property type="entry name" value="SERINE_THREONINE-PROTEIN KINASE DOA"/>
    <property type="match status" value="1"/>
</dbReference>
<dbReference type="AlphaFoldDB" id="A0A2A2JRN8"/>
<dbReference type="PROSITE" id="PS00108">
    <property type="entry name" value="PROTEIN_KINASE_ST"/>
    <property type="match status" value="1"/>
</dbReference>
<dbReference type="PROSITE" id="PS00107">
    <property type="entry name" value="PROTEIN_KINASE_ATP"/>
    <property type="match status" value="1"/>
</dbReference>
<feature type="compositionally biased region" description="Basic residues" evidence="8">
    <location>
        <begin position="73"/>
        <end position="85"/>
    </location>
</feature>
<evidence type="ECO:0000256" key="2">
    <source>
        <dbReference type="ARBA" id="ARBA00022679"/>
    </source>
</evidence>
<dbReference type="PROSITE" id="PS50011">
    <property type="entry name" value="PROTEIN_KINASE_DOM"/>
    <property type="match status" value="1"/>
</dbReference>
<comment type="caution">
    <text evidence="10">The sequence shown here is derived from an EMBL/GenBank/DDBJ whole genome shotgun (WGS) entry which is preliminary data.</text>
</comment>
<dbReference type="GO" id="GO:0005634">
    <property type="term" value="C:nucleus"/>
    <property type="evidence" value="ECO:0007669"/>
    <property type="project" value="TreeGrafter"/>
</dbReference>
<evidence type="ECO:0000256" key="3">
    <source>
        <dbReference type="ARBA" id="ARBA00022741"/>
    </source>
</evidence>
<protein>
    <recommendedName>
        <fullName evidence="9">Protein kinase domain-containing protein</fullName>
    </recommendedName>
</protein>
<feature type="region of interest" description="Disordered" evidence="8">
    <location>
        <begin position="1"/>
        <end position="149"/>
    </location>
</feature>
<keyword evidence="11" id="KW-1185">Reference proteome</keyword>
<dbReference type="InterPro" id="IPR051175">
    <property type="entry name" value="CLK_kinases"/>
</dbReference>
<evidence type="ECO:0000256" key="1">
    <source>
        <dbReference type="ARBA" id="ARBA00022527"/>
    </source>
</evidence>
<keyword evidence="1" id="KW-0723">Serine/threonine-protein kinase</keyword>
<reference evidence="10 11" key="1">
    <citation type="journal article" date="2017" name="Curr. Biol.">
        <title>Genome architecture and evolution of a unichromosomal asexual nematode.</title>
        <authorList>
            <person name="Fradin H."/>
            <person name="Zegar C."/>
            <person name="Gutwein M."/>
            <person name="Lucas J."/>
            <person name="Kovtun M."/>
            <person name="Corcoran D."/>
            <person name="Baugh L.R."/>
            <person name="Kiontke K."/>
            <person name="Gunsalus K."/>
            <person name="Fitch D.H."/>
            <person name="Piano F."/>
        </authorList>
    </citation>
    <scope>NUCLEOTIDE SEQUENCE [LARGE SCALE GENOMIC DNA]</scope>
    <source>
        <strain evidence="10">PF1309</strain>
    </source>
</reference>
<dbReference type="InterPro" id="IPR017441">
    <property type="entry name" value="Protein_kinase_ATP_BS"/>
</dbReference>
<feature type="domain" description="Protein kinase" evidence="9">
    <location>
        <begin position="163"/>
        <end position="477"/>
    </location>
</feature>
<dbReference type="GO" id="GO:0004674">
    <property type="term" value="F:protein serine/threonine kinase activity"/>
    <property type="evidence" value="ECO:0007669"/>
    <property type="project" value="UniProtKB-KW"/>
</dbReference>
<sequence>MGHDRRRRAYSSSDDDYGNFKNPRYESPRTLQTSRKAMGEGREARARRRSRERRDELESGRERRRDNYIDRSRSRRKKRKRRSSTRSRNGDYRHDLKSNNLKHSDSVYKHKKERDRDWDHSDRDQRVRQRETSGQPSGSRPPIQDDRDGHLIYANGDTVLERFIIQDTLGEGTFGKVVKVQDAANNNRVMALKIIKNVSKYRDAARLEIKVLNKLKEKDSDNKFWVIQMVDHFDYYGHICLLFDLMGLSVFDFLKSNNYRPYPLEQTRYIAYQLCYAVKFLHDNRLTHTDLKPENILFVCSDYYTEEAKRGKPYRIVKDATVRLIDLGSATFDHEHHSTIVSTRHYRAPEVILELGWSQPCDVWSIGCILYELYAGMTLFQTHENREHLAMMERVLGSIPYRMAKKTKTKYFYHGKLDWSANSQEGQYVRENCKPLRKYQTSNDLEHTELFDLIDAMLDYEPSSRITLQQALQHNFFMRLPDNLKVAGLHLSAGSASVTNNSSSISASVTSTTTADSAPISQPPANAPPTANHNGDQANAPPVNAS</sequence>
<feature type="compositionally biased region" description="Basic and acidic residues" evidence="8">
    <location>
        <begin position="88"/>
        <end position="131"/>
    </location>
</feature>
<evidence type="ECO:0000256" key="5">
    <source>
        <dbReference type="ARBA" id="ARBA00022840"/>
    </source>
</evidence>
<evidence type="ECO:0000259" key="9">
    <source>
        <dbReference type="PROSITE" id="PS50011"/>
    </source>
</evidence>
<keyword evidence="2" id="KW-0808">Transferase</keyword>
<evidence type="ECO:0000313" key="11">
    <source>
        <dbReference type="Proteomes" id="UP000218231"/>
    </source>
</evidence>
<dbReference type="Pfam" id="PF00069">
    <property type="entry name" value="Pkinase"/>
    <property type="match status" value="1"/>
</dbReference>
<feature type="region of interest" description="Disordered" evidence="8">
    <location>
        <begin position="496"/>
        <end position="546"/>
    </location>
</feature>
<evidence type="ECO:0000313" key="10">
    <source>
        <dbReference type="EMBL" id="PAV64239.1"/>
    </source>
</evidence>
<dbReference type="OrthoDB" id="283111at2759"/>
<keyword evidence="4" id="KW-0418">Kinase</keyword>
<name>A0A2A2JRN8_9BILA</name>
<keyword evidence="5 7" id="KW-0067">ATP-binding</keyword>
<feature type="binding site" evidence="7">
    <location>
        <position position="193"/>
    </location>
    <ligand>
        <name>ATP</name>
        <dbReference type="ChEBI" id="CHEBI:30616"/>
    </ligand>
</feature>
<evidence type="ECO:0000256" key="4">
    <source>
        <dbReference type="ARBA" id="ARBA00022777"/>
    </source>
</evidence>
<dbReference type="PANTHER" id="PTHR45646">
    <property type="entry name" value="SERINE/THREONINE-PROTEIN KINASE DOA-RELATED"/>
    <property type="match status" value="1"/>
</dbReference>
<organism evidence="10 11">
    <name type="scientific">Diploscapter pachys</name>
    <dbReference type="NCBI Taxonomy" id="2018661"/>
    <lineage>
        <taxon>Eukaryota</taxon>
        <taxon>Metazoa</taxon>
        <taxon>Ecdysozoa</taxon>
        <taxon>Nematoda</taxon>
        <taxon>Chromadorea</taxon>
        <taxon>Rhabditida</taxon>
        <taxon>Rhabditina</taxon>
        <taxon>Rhabditomorpha</taxon>
        <taxon>Rhabditoidea</taxon>
        <taxon>Rhabditidae</taxon>
        <taxon>Diploscapter</taxon>
    </lineage>
</organism>
<dbReference type="SMART" id="SM00220">
    <property type="entry name" value="S_TKc"/>
    <property type="match status" value="1"/>
</dbReference>
<dbReference type="GO" id="GO:0043484">
    <property type="term" value="P:regulation of RNA splicing"/>
    <property type="evidence" value="ECO:0007669"/>
    <property type="project" value="TreeGrafter"/>
</dbReference>
<feature type="compositionally biased region" description="Low complexity" evidence="8">
    <location>
        <begin position="496"/>
        <end position="518"/>
    </location>
</feature>
<dbReference type="Gene3D" id="3.30.200.20">
    <property type="entry name" value="Phosphorylase Kinase, domain 1"/>
    <property type="match status" value="1"/>
</dbReference>